<sequence length="127" mass="13827">MKFEKLSKGMSHSHHTHHPFTSFYSAGHIAEGTHHFSALNPTGSTKITISSVRKSERAASGMGRNATKVGLQIQKMAAPSMVKGHRSLFCAHSAELDTEHIGLSNEGDHCENLIPHTFEPEIPTSIV</sequence>
<reference evidence="1" key="1">
    <citation type="submission" date="2014-09" db="EMBL/GenBank/DDBJ databases">
        <authorList>
            <person name="Magalhaes I.L.F."/>
            <person name="Oliveira U."/>
            <person name="Santos F.R."/>
            <person name="Vidigal T.H.D.A."/>
            <person name="Brescovit A.D."/>
            <person name="Santos A.J."/>
        </authorList>
    </citation>
    <scope>NUCLEOTIDE SEQUENCE</scope>
    <source>
        <tissue evidence="1">Shoot tissue taken approximately 20 cm above the soil surface</tissue>
    </source>
</reference>
<reference evidence="1" key="2">
    <citation type="journal article" date="2015" name="Data Brief">
        <title>Shoot transcriptome of the giant reed, Arundo donax.</title>
        <authorList>
            <person name="Barrero R.A."/>
            <person name="Guerrero F.D."/>
            <person name="Moolhuijzen P."/>
            <person name="Goolsby J.A."/>
            <person name="Tidwell J."/>
            <person name="Bellgard S.E."/>
            <person name="Bellgard M.I."/>
        </authorList>
    </citation>
    <scope>NUCLEOTIDE SEQUENCE</scope>
    <source>
        <tissue evidence="1">Shoot tissue taken approximately 20 cm above the soil surface</tissue>
    </source>
</reference>
<proteinExistence type="predicted"/>
<dbReference type="EMBL" id="GBRH01192303">
    <property type="protein sequence ID" value="JAE05593.1"/>
    <property type="molecule type" value="Transcribed_RNA"/>
</dbReference>
<protein>
    <submittedName>
        <fullName evidence="1">Uncharacterized protein</fullName>
    </submittedName>
</protein>
<dbReference type="AlphaFoldDB" id="A0A0A9FBJ9"/>
<accession>A0A0A9FBJ9</accession>
<evidence type="ECO:0000313" key="1">
    <source>
        <dbReference type="EMBL" id="JAE05593.1"/>
    </source>
</evidence>
<name>A0A0A9FBJ9_ARUDO</name>
<organism evidence="1">
    <name type="scientific">Arundo donax</name>
    <name type="common">Giant reed</name>
    <name type="synonym">Donax arundinaceus</name>
    <dbReference type="NCBI Taxonomy" id="35708"/>
    <lineage>
        <taxon>Eukaryota</taxon>
        <taxon>Viridiplantae</taxon>
        <taxon>Streptophyta</taxon>
        <taxon>Embryophyta</taxon>
        <taxon>Tracheophyta</taxon>
        <taxon>Spermatophyta</taxon>
        <taxon>Magnoliopsida</taxon>
        <taxon>Liliopsida</taxon>
        <taxon>Poales</taxon>
        <taxon>Poaceae</taxon>
        <taxon>PACMAD clade</taxon>
        <taxon>Arundinoideae</taxon>
        <taxon>Arundineae</taxon>
        <taxon>Arundo</taxon>
    </lineage>
</organism>